<comment type="caution">
    <text evidence="1">The sequence shown here is derived from an EMBL/GenBank/DDBJ whole genome shotgun (WGS) entry which is preliminary data.</text>
</comment>
<evidence type="ECO:0000313" key="2">
    <source>
        <dbReference type="Proteomes" id="UP000674179"/>
    </source>
</evidence>
<accession>A0A836H9K4</accession>
<proteinExistence type="predicted"/>
<dbReference type="RefSeq" id="XP_067693237.1">
    <property type="nucleotide sequence ID" value="XM_067837816.1"/>
</dbReference>
<name>A0A836H9K4_LEIEN</name>
<evidence type="ECO:0000313" key="1">
    <source>
        <dbReference type="EMBL" id="KAG5480090.1"/>
    </source>
</evidence>
<keyword evidence="2" id="KW-1185">Reference proteome</keyword>
<dbReference type="SUPFAM" id="SSF110296">
    <property type="entry name" value="Oligoxyloglucan reducing end-specific cellobiohydrolase"/>
    <property type="match status" value="1"/>
</dbReference>
<dbReference type="Proteomes" id="UP000674179">
    <property type="component" value="Chromosome 21"/>
</dbReference>
<gene>
    <name evidence="1" type="ORF">CUR178_06142</name>
</gene>
<dbReference type="EMBL" id="JAFHKP010000021">
    <property type="protein sequence ID" value="KAG5480090.1"/>
    <property type="molecule type" value="Genomic_DNA"/>
</dbReference>
<sequence length="491" mass="52060">MSLATELAGLVRRLSPQAYERVVLLLHCLISSIEDGHNTRNPQALSLQAICDVVLCACPGPVPRFLFVLSNNDKLLRSADCGLTWRLCFSRSSEPRQASRGGAQDLLDDVMSLLKSTVDTEDVAGGEVSSVVCCADGYGDVVALCGRSGFLAVSGDKGVTFTTATNYLMSEFGERAHLRHICVLDTDRILVSDGLRVVCVTVQCAGCGPLALGKARVALVCATQVCMLHACCIGGRARSAVVAENGRLHLSLDGATSFMEVRHCLGRIRGFSTVAALRHCELPDFPQAALASSMDMSSTEASVLPPRPDSVYDYVTGYKCDASAMEGESATAVAQFEAGALRYGADVFYRFFFVVGCGAEVLPYDYSAVLCVCTRRDSDRIAVMSTASYVSYVPFSQSRAHDRLLCALTRSSDGGGSYIASRGSVVGTSVSHDLGNWSPPRGAAPVGLLAVGGGGILACGRNKVVSRVGEDEGRTILNDMRLPVLTTAFPM</sequence>
<dbReference type="OrthoDB" id="276706at2759"/>
<reference evidence="1 2" key="1">
    <citation type="submission" date="2021-02" db="EMBL/GenBank/DDBJ databases">
        <title>Leishmania (Mundinia) enrietti genome sequencing and assembly.</title>
        <authorList>
            <person name="Almutairi H."/>
            <person name="Gatherer D."/>
        </authorList>
    </citation>
    <scope>NUCLEOTIDE SEQUENCE [LARGE SCALE GENOMIC DNA]</scope>
    <source>
        <strain evidence="1">CUR178</strain>
    </source>
</reference>
<protein>
    <submittedName>
        <fullName evidence="1">Uncharacterized protein</fullName>
    </submittedName>
</protein>
<dbReference type="AlphaFoldDB" id="A0A836H9K4"/>
<dbReference type="GeneID" id="94173326"/>
<organism evidence="1 2">
    <name type="scientific">Leishmania enriettii</name>
    <dbReference type="NCBI Taxonomy" id="5663"/>
    <lineage>
        <taxon>Eukaryota</taxon>
        <taxon>Discoba</taxon>
        <taxon>Euglenozoa</taxon>
        <taxon>Kinetoplastea</taxon>
        <taxon>Metakinetoplastina</taxon>
        <taxon>Trypanosomatida</taxon>
        <taxon>Trypanosomatidae</taxon>
        <taxon>Leishmaniinae</taxon>
        <taxon>Leishmania</taxon>
    </lineage>
</organism>
<dbReference type="KEGG" id="lenr:94173326"/>